<keyword evidence="2" id="KW-0560">Oxidoreductase</keyword>
<protein>
    <submittedName>
        <fullName evidence="3">Retinol dehydrogenase 12</fullName>
    </submittedName>
</protein>
<dbReference type="Proteomes" id="UP000799436">
    <property type="component" value="Unassembled WGS sequence"/>
</dbReference>
<reference evidence="3" key="1">
    <citation type="journal article" date="2020" name="Stud. Mycol.">
        <title>101 Dothideomycetes genomes: a test case for predicting lifestyles and emergence of pathogens.</title>
        <authorList>
            <person name="Haridas S."/>
            <person name="Albert R."/>
            <person name="Binder M."/>
            <person name="Bloem J."/>
            <person name="Labutti K."/>
            <person name="Salamov A."/>
            <person name="Andreopoulos B."/>
            <person name="Baker S."/>
            <person name="Barry K."/>
            <person name="Bills G."/>
            <person name="Bluhm B."/>
            <person name="Cannon C."/>
            <person name="Castanera R."/>
            <person name="Culley D."/>
            <person name="Daum C."/>
            <person name="Ezra D."/>
            <person name="Gonzalez J."/>
            <person name="Henrissat B."/>
            <person name="Kuo A."/>
            <person name="Liang C."/>
            <person name="Lipzen A."/>
            <person name="Lutzoni F."/>
            <person name="Magnuson J."/>
            <person name="Mondo S."/>
            <person name="Nolan M."/>
            <person name="Ohm R."/>
            <person name="Pangilinan J."/>
            <person name="Park H.-J."/>
            <person name="Ramirez L."/>
            <person name="Alfaro M."/>
            <person name="Sun H."/>
            <person name="Tritt A."/>
            <person name="Yoshinaga Y."/>
            <person name="Zwiers L.-H."/>
            <person name="Turgeon B."/>
            <person name="Goodwin S."/>
            <person name="Spatafora J."/>
            <person name="Crous P."/>
            <person name="Grigoriev I."/>
        </authorList>
    </citation>
    <scope>NUCLEOTIDE SEQUENCE</scope>
    <source>
        <strain evidence="3">CBS 116005</strain>
    </source>
</reference>
<dbReference type="PANTHER" id="PTHR24320">
    <property type="entry name" value="RETINOL DEHYDROGENASE"/>
    <property type="match status" value="1"/>
</dbReference>
<dbReference type="InterPro" id="IPR002347">
    <property type="entry name" value="SDR_fam"/>
</dbReference>
<name>A0A6G1LAF3_9PEZI</name>
<sequence>MTAIIDNVQRTIAENLGGLGQSLAPGRAQFSLQDVPDQSGKVAVVTGGSEGIGYGITHGLLSKNISKLFILSVSKEVVDGAFKAIADELGQDKADRTKWIQCDLTDWKRVAAVSKEISNATDRLDILVNNAARGIMTYQLTDYGVDRHMALNHFGHVILTSHLLPLLKKTASRGSKVRIVNQASNVHQNVPGDLKFDTISDINQDLGPMAQYGRTKLANILYTKYLARHLSSQHPNIIVNATHPGIVSTKQTKEDIHEPYPLGGYGMSVALEPFKKSQFEGCLSALYASTVAEEAGQWICPPAHPERGTDQANNEQLGENLMKLTREVVTEKTKADSVDKGCPTKDY</sequence>
<evidence type="ECO:0000256" key="1">
    <source>
        <dbReference type="ARBA" id="ARBA00006484"/>
    </source>
</evidence>
<dbReference type="AlphaFoldDB" id="A0A6G1LAF3"/>
<dbReference type="Gene3D" id="3.40.50.720">
    <property type="entry name" value="NAD(P)-binding Rossmann-like Domain"/>
    <property type="match status" value="1"/>
</dbReference>
<dbReference type="GO" id="GO:0016491">
    <property type="term" value="F:oxidoreductase activity"/>
    <property type="evidence" value="ECO:0007669"/>
    <property type="project" value="UniProtKB-KW"/>
</dbReference>
<dbReference type="InterPro" id="IPR036291">
    <property type="entry name" value="NAD(P)-bd_dom_sf"/>
</dbReference>
<keyword evidence="4" id="KW-1185">Reference proteome</keyword>
<dbReference type="SUPFAM" id="SSF51735">
    <property type="entry name" value="NAD(P)-binding Rossmann-fold domains"/>
    <property type="match status" value="1"/>
</dbReference>
<proteinExistence type="inferred from homology"/>
<dbReference type="OrthoDB" id="191139at2759"/>
<dbReference type="EMBL" id="ML995833">
    <property type="protein sequence ID" value="KAF2769549.1"/>
    <property type="molecule type" value="Genomic_DNA"/>
</dbReference>
<dbReference type="PANTHER" id="PTHR24320:SF33">
    <property type="entry name" value="OXIDOREDUCTASE BLI-4, MITOCHONDRIAL-RELATED"/>
    <property type="match status" value="1"/>
</dbReference>
<gene>
    <name evidence="3" type="ORF">EJ03DRAFT_327391</name>
</gene>
<evidence type="ECO:0000313" key="4">
    <source>
        <dbReference type="Proteomes" id="UP000799436"/>
    </source>
</evidence>
<dbReference type="Pfam" id="PF00106">
    <property type="entry name" value="adh_short"/>
    <property type="match status" value="1"/>
</dbReference>
<evidence type="ECO:0000313" key="3">
    <source>
        <dbReference type="EMBL" id="KAF2769549.1"/>
    </source>
</evidence>
<comment type="similarity">
    <text evidence="1">Belongs to the short-chain dehydrogenases/reductases (SDR) family.</text>
</comment>
<accession>A0A6G1LAF3</accession>
<evidence type="ECO:0000256" key="2">
    <source>
        <dbReference type="ARBA" id="ARBA00023002"/>
    </source>
</evidence>
<organism evidence="3 4">
    <name type="scientific">Teratosphaeria nubilosa</name>
    <dbReference type="NCBI Taxonomy" id="161662"/>
    <lineage>
        <taxon>Eukaryota</taxon>
        <taxon>Fungi</taxon>
        <taxon>Dikarya</taxon>
        <taxon>Ascomycota</taxon>
        <taxon>Pezizomycotina</taxon>
        <taxon>Dothideomycetes</taxon>
        <taxon>Dothideomycetidae</taxon>
        <taxon>Mycosphaerellales</taxon>
        <taxon>Teratosphaeriaceae</taxon>
        <taxon>Teratosphaeria</taxon>
    </lineage>
</organism>
<dbReference type="PRINTS" id="PR00081">
    <property type="entry name" value="GDHRDH"/>
</dbReference>